<sequence length="130" mass="13595">MTDKDTDLPNLEAYFDAARRNPPELTEAALLRMTREAVAVQRVQPGPAAGAAAPRPRRLAQLFAALGGWPALAGLSTAGIAGLWMGVMPPVALQTLAIEIGVVGDVAEEDLYMVDPLPGYDLALDLGDGS</sequence>
<evidence type="ECO:0008006" key="4">
    <source>
        <dbReference type="Google" id="ProtNLM"/>
    </source>
</evidence>
<keyword evidence="1" id="KW-0472">Membrane</keyword>
<evidence type="ECO:0000313" key="3">
    <source>
        <dbReference type="Proteomes" id="UP000004318"/>
    </source>
</evidence>
<proteinExistence type="predicted"/>
<gene>
    <name evidence="2" type="ORF">OB2597_00865</name>
</gene>
<feature type="transmembrane region" description="Helical" evidence="1">
    <location>
        <begin position="62"/>
        <end position="85"/>
    </location>
</feature>
<dbReference type="OrthoDB" id="7863719at2"/>
<dbReference type="HOGENOM" id="CLU_153863_0_0_5"/>
<reference evidence="2 3" key="1">
    <citation type="journal article" date="2010" name="J. Bacteriol.">
        <title>Genome sequences of Oceanicola granulosus HTCC2516(T) and Oceanicola batsensis HTCC2597(TDelta).</title>
        <authorList>
            <person name="Thrash J.C."/>
            <person name="Cho J.C."/>
            <person name="Vergin K.L."/>
            <person name="Giovannoni S.J."/>
        </authorList>
    </citation>
    <scope>NUCLEOTIDE SEQUENCE [LARGE SCALE GENOMIC DNA]</scope>
    <source>
        <strain evidence="3">ATCC BAA-863 / DSM 15984 / KCTC 12145 / HTCC2597</strain>
    </source>
</reference>
<comment type="caution">
    <text evidence="2">The sequence shown here is derived from an EMBL/GenBank/DDBJ whole genome shotgun (WGS) entry which is preliminary data.</text>
</comment>
<dbReference type="EMBL" id="AAMO01000010">
    <property type="protein sequence ID" value="EAQ01924.1"/>
    <property type="molecule type" value="Genomic_DNA"/>
</dbReference>
<dbReference type="RefSeq" id="WP_009804427.1">
    <property type="nucleotide sequence ID" value="NZ_CH724131.1"/>
</dbReference>
<keyword evidence="1" id="KW-0812">Transmembrane</keyword>
<evidence type="ECO:0000256" key="1">
    <source>
        <dbReference type="SAM" id="Phobius"/>
    </source>
</evidence>
<dbReference type="eggNOG" id="ENOG5033CSD">
    <property type="taxonomic scope" value="Bacteria"/>
</dbReference>
<name>A3U1Z0_PSEBH</name>
<evidence type="ECO:0000313" key="2">
    <source>
        <dbReference type="EMBL" id="EAQ01924.1"/>
    </source>
</evidence>
<dbReference type="Proteomes" id="UP000004318">
    <property type="component" value="Unassembled WGS sequence"/>
</dbReference>
<keyword evidence="3" id="KW-1185">Reference proteome</keyword>
<organism evidence="2 3">
    <name type="scientific">Pseudooceanicola batsensis (strain ATCC BAA-863 / DSM 15984 / KCTC 12145 / HTCC2597)</name>
    <name type="common">Oceanicola batsensis</name>
    <dbReference type="NCBI Taxonomy" id="252305"/>
    <lineage>
        <taxon>Bacteria</taxon>
        <taxon>Pseudomonadati</taxon>
        <taxon>Pseudomonadota</taxon>
        <taxon>Alphaproteobacteria</taxon>
        <taxon>Rhodobacterales</taxon>
        <taxon>Paracoccaceae</taxon>
        <taxon>Pseudooceanicola</taxon>
    </lineage>
</organism>
<accession>A3U1Z0</accession>
<protein>
    <recommendedName>
        <fullName evidence="4">Dihydroorotate dehydrogenase</fullName>
    </recommendedName>
</protein>
<keyword evidence="1" id="KW-1133">Transmembrane helix</keyword>
<dbReference type="STRING" id="252305.OB2597_00865"/>
<dbReference type="AlphaFoldDB" id="A3U1Z0"/>